<comment type="similarity">
    <text evidence="2">Belongs to the major facilitator superfamily. Proton-dependent oligopeptide transporter (POT/PTR) (TC 2.A.17) family.</text>
</comment>
<dbReference type="Gene3D" id="1.20.1250.20">
    <property type="entry name" value="MFS general substrate transporter like domains"/>
    <property type="match status" value="1"/>
</dbReference>
<name>A0A9P4K8D8_9PLEO</name>
<feature type="transmembrane region" description="Helical" evidence="7">
    <location>
        <begin position="161"/>
        <end position="183"/>
    </location>
</feature>
<dbReference type="EMBL" id="ML986633">
    <property type="protein sequence ID" value="KAF2262938.1"/>
    <property type="molecule type" value="Genomic_DNA"/>
</dbReference>
<evidence type="ECO:0000256" key="4">
    <source>
        <dbReference type="ARBA" id="ARBA00022989"/>
    </source>
</evidence>
<evidence type="ECO:0000313" key="9">
    <source>
        <dbReference type="Proteomes" id="UP000800093"/>
    </source>
</evidence>
<keyword evidence="3 7" id="KW-0812">Transmembrane</keyword>
<reference evidence="9" key="1">
    <citation type="journal article" date="2020" name="Stud. Mycol.">
        <title>101 Dothideomycetes genomes: A test case for predicting lifestyles and emergence of pathogens.</title>
        <authorList>
            <person name="Haridas S."/>
            <person name="Albert R."/>
            <person name="Binder M."/>
            <person name="Bloem J."/>
            <person name="LaButti K."/>
            <person name="Salamov A."/>
            <person name="Andreopoulos B."/>
            <person name="Baker S."/>
            <person name="Barry K."/>
            <person name="Bills G."/>
            <person name="Bluhm B."/>
            <person name="Cannon C."/>
            <person name="Castanera R."/>
            <person name="Culley D."/>
            <person name="Daum C."/>
            <person name="Ezra D."/>
            <person name="Gonzalez J."/>
            <person name="Henrissat B."/>
            <person name="Kuo A."/>
            <person name="Liang C."/>
            <person name="Lipzen A."/>
            <person name="Lutzoni F."/>
            <person name="Magnuson J."/>
            <person name="Mondo S."/>
            <person name="Nolan M."/>
            <person name="Ohm R."/>
            <person name="Pangilinan J."/>
            <person name="Park H.-J."/>
            <person name="Ramirez L."/>
            <person name="Alfaro M."/>
            <person name="Sun H."/>
            <person name="Tritt A."/>
            <person name="Yoshinaga Y."/>
            <person name="Zwiers L.-H."/>
            <person name="Turgeon B."/>
            <person name="Goodwin S."/>
            <person name="Spatafora J."/>
            <person name="Crous P."/>
            <person name="Grigoriev I."/>
        </authorList>
    </citation>
    <scope>NUCLEOTIDE SEQUENCE [LARGE SCALE GENOMIC DNA]</scope>
    <source>
        <strain evidence="9">CBS 304.66</strain>
    </source>
</reference>
<dbReference type="GO" id="GO:0016020">
    <property type="term" value="C:membrane"/>
    <property type="evidence" value="ECO:0007669"/>
    <property type="project" value="UniProtKB-SubCell"/>
</dbReference>
<dbReference type="OrthoDB" id="8904098at2759"/>
<organism evidence="8 9">
    <name type="scientific">Lojkania enalia</name>
    <dbReference type="NCBI Taxonomy" id="147567"/>
    <lineage>
        <taxon>Eukaryota</taxon>
        <taxon>Fungi</taxon>
        <taxon>Dikarya</taxon>
        <taxon>Ascomycota</taxon>
        <taxon>Pezizomycotina</taxon>
        <taxon>Dothideomycetes</taxon>
        <taxon>Pleosporomycetidae</taxon>
        <taxon>Pleosporales</taxon>
        <taxon>Pleosporales incertae sedis</taxon>
        <taxon>Lojkania</taxon>
    </lineage>
</organism>
<feature type="transmembrane region" description="Helical" evidence="7">
    <location>
        <begin position="130"/>
        <end position="149"/>
    </location>
</feature>
<protein>
    <submittedName>
        <fullName evidence="8">MFS general substrate transporter</fullName>
    </submittedName>
</protein>
<feature type="region of interest" description="Disordered" evidence="6">
    <location>
        <begin position="1"/>
        <end position="34"/>
    </location>
</feature>
<dbReference type="InterPro" id="IPR036259">
    <property type="entry name" value="MFS_trans_sf"/>
</dbReference>
<evidence type="ECO:0000256" key="1">
    <source>
        <dbReference type="ARBA" id="ARBA00004141"/>
    </source>
</evidence>
<keyword evidence="5 7" id="KW-0472">Membrane</keyword>
<dbReference type="PANTHER" id="PTHR11654">
    <property type="entry name" value="OLIGOPEPTIDE TRANSPORTER-RELATED"/>
    <property type="match status" value="1"/>
</dbReference>
<dbReference type="Proteomes" id="UP000800093">
    <property type="component" value="Unassembled WGS sequence"/>
</dbReference>
<feature type="transmembrane region" description="Helical" evidence="7">
    <location>
        <begin position="482"/>
        <end position="504"/>
    </location>
</feature>
<feature type="transmembrane region" description="Helical" evidence="7">
    <location>
        <begin position="363"/>
        <end position="385"/>
    </location>
</feature>
<comment type="caution">
    <text evidence="8">The sequence shown here is derived from an EMBL/GenBank/DDBJ whole genome shotgun (WGS) entry which is preliminary data.</text>
</comment>
<comment type="subcellular location">
    <subcellularLocation>
        <location evidence="1">Membrane</location>
        <topology evidence="1">Multi-pass membrane protein</topology>
    </subcellularLocation>
</comment>
<evidence type="ECO:0000256" key="7">
    <source>
        <dbReference type="SAM" id="Phobius"/>
    </source>
</evidence>
<sequence>MLNRKSTTQIALQPAASPSNISEPPSYPRPATQHDLDTLQHTTDTIPLAAWSCIFFGAFERFAYFGLIAPWQNYMQNPRKADSRALPGALGLGQATATNVSNAFFLFSFLAPMLFAVVSDTKLGRYKTLVVGLMLYLVGCVVLVCTALPQALDAGAGVPGLGVAMVFVGLGVGCIKACYAPFLGDQVGVGKARVESRSGREVIVSGERTLQFVYNAYYWFTNIASLSSVPVTYIERIYGFWQAYLLTTVALAVGMMFFVIWSSRFVKIEPQGNVLPRAGKTLACAAKSGFKLDHAKASYQETHFGRSVPWSDTFVEEIKKGLIACRVIFSLLIFYLVISQMYNNLISQAGSMILSGIPNDLPQAFSGVACIIFGPLIQVLYSFLAKHRIRFGPIARLTTAFVFCGLSMAYAAGIQKLIYSTEPCYNRPFQCAASKDGKQPNNISIWLQTPVYFLLAIGEILGFVTAFEYAYSKAPPGMKAVVMAFSQLTAGLASVLGMAVSPAAKDPNMVVMYGVLAGAMGATAAVFWLVFRDLDGRERELNQWDGNENREERDFD</sequence>
<keyword evidence="4 7" id="KW-1133">Transmembrane helix</keyword>
<gene>
    <name evidence="8" type="ORF">CC78DRAFT_605023</name>
</gene>
<feature type="transmembrane region" description="Helical" evidence="7">
    <location>
        <begin position="100"/>
        <end position="118"/>
    </location>
</feature>
<evidence type="ECO:0000256" key="6">
    <source>
        <dbReference type="SAM" id="MobiDB-lite"/>
    </source>
</evidence>
<feature type="transmembrane region" description="Helical" evidence="7">
    <location>
        <begin position="48"/>
        <end position="69"/>
    </location>
</feature>
<evidence type="ECO:0000256" key="5">
    <source>
        <dbReference type="ARBA" id="ARBA00023136"/>
    </source>
</evidence>
<dbReference type="AlphaFoldDB" id="A0A9P4K8D8"/>
<dbReference type="GO" id="GO:0022857">
    <property type="term" value="F:transmembrane transporter activity"/>
    <property type="evidence" value="ECO:0007669"/>
    <property type="project" value="InterPro"/>
</dbReference>
<evidence type="ECO:0000313" key="8">
    <source>
        <dbReference type="EMBL" id="KAF2262938.1"/>
    </source>
</evidence>
<keyword evidence="9" id="KW-1185">Reference proteome</keyword>
<feature type="transmembrane region" description="Helical" evidence="7">
    <location>
        <begin position="510"/>
        <end position="531"/>
    </location>
</feature>
<dbReference type="InterPro" id="IPR000109">
    <property type="entry name" value="POT_fam"/>
</dbReference>
<feature type="transmembrane region" description="Helical" evidence="7">
    <location>
        <begin position="323"/>
        <end position="343"/>
    </location>
</feature>
<evidence type="ECO:0000256" key="2">
    <source>
        <dbReference type="ARBA" id="ARBA00005982"/>
    </source>
</evidence>
<feature type="transmembrane region" description="Helical" evidence="7">
    <location>
        <begin position="451"/>
        <end position="470"/>
    </location>
</feature>
<feature type="compositionally biased region" description="Polar residues" evidence="6">
    <location>
        <begin position="1"/>
        <end position="23"/>
    </location>
</feature>
<feature type="transmembrane region" description="Helical" evidence="7">
    <location>
        <begin position="216"/>
        <end position="234"/>
    </location>
</feature>
<feature type="transmembrane region" description="Helical" evidence="7">
    <location>
        <begin position="240"/>
        <end position="261"/>
    </location>
</feature>
<evidence type="ECO:0000256" key="3">
    <source>
        <dbReference type="ARBA" id="ARBA00022692"/>
    </source>
</evidence>
<proteinExistence type="inferred from homology"/>
<dbReference type="SUPFAM" id="SSF103473">
    <property type="entry name" value="MFS general substrate transporter"/>
    <property type="match status" value="1"/>
</dbReference>
<feature type="transmembrane region" description="Helical" evidence="7">
    <location>
        <begin position="397"/>
        <end position="419"/>
    </location>
</feature>
<accession>A0A9P4K8D8</accession>
<dbReference type="Pfam" id="PF00854">
    <property type="entry name" value="PTR2"/>
    <property type="match status" value="1"/>
</dbReference>